<gene>
    <name evidence="2" type="ORF">CTA1_3161</name>
</gene>
<proteinExistence type="predicted"/>
<protein>
    <recommendedName>
        <fullName evidence="1">Plastocyanin-like domain-containing protein</fullName>
    </recommendedName>
</protein>
<accession>A0A4U6XS75</accession>
<dbReference type="GO" id="GO:0005507">
    <property type="term" value="F:copper ion binding"/>
    <property type="evidence" value="ECO:0007669"/>
    <property type="project" value="InterPro"/>
</dbReference>
<dbReference type="Pfam" id="PF07731">
    <property type="entry name" value="Cu-oxidase_2"/>
    <property type="match status" value="1"/>
</dbReference>
<dbReference type="InterPro" id="IPR008972">
    <property type="entry name" value="Cupredoxin"/>
</dbReference>
<dbReference type="InterPro" id="IPR011706">
    <property type="entry name" value="Cu-oxidase_C"/>
</dbReference>
<dbReference type="AlphaFoldDB" id="A0A4U6XS75"/>
<dbReference type="Gene3D" id="2.60.40.420">
    <property type="entry name" value="Cupredoxins - blue copper proteins"/>
    <property type="match status" value="1"/>
</dbReference>
<dbReference type="STRING" id="1306861.A0A4U6XS75"/>
<dbReference type="GO" id="GO:0016491">
    <property type="term" value="F:oxidoreductase activity"/>
    <property type="evidence" value="ECO:0007669"/>
    <property type="project" value="InterPro"/>
</dbReference>
<dbReference type="EMBL" id="PJEX01000020">
    <property type="protein sequence ID" value="TKW58740.1"/>
    <property type="molecule type" value="Genomic_DNA"/>
</dbReference>
<reference evidence="2 3" key="1">
    <citation type="journal article" date="2019" name="PLoS ONE">
        <title>Comparative genome analysis indicates high evolutionary potential of pathogenicity genes in Colletotrichum tanaceti.</title>
        <authorList>
            <person name="Lelwala R.V."/>
            <person name="Korhonen P.K."/>
            <person name="Young N.D."/>
            <person name="Scott J.B."/>
            <person name="Ades P.A."/>
            <person name="Gasser R.B."/>
            <person name="Taylor P.W.J."/>
        </authorList>
    </citation>
    <scope>NUCLEOTIDE SEQUENCE [LARGE SCALE GENOMIC DNA]</scope>
    <source>
        <strain evidence="2">BRIP57314</strain>
    </source>
</reference>
<feature type="domain" description="Plastocyanin-like" evidence="1">
    <location>
        <begin position="19"/>
        <end position="98"/>
    </location>
</feature>
<organism evidence="2 3">
    <name type="scientific">Colletotrichum tanaceti</name>
    <dbReference type="NCBI Taxonomy" id="1306861"/>
    <lineage>
        <taxon>Eukaryota</taxon>
        <taxon>Fungi</taxon>
        <taxon>Dikarya</taxon>
        <taxon>Ascomycota</taxon>
        <taxon>Pezizomycotina</taxon>
        <taxon>Sordariomycetes</taxon>
        <taxon>Hypocreomycetidae</taxon>
        <taxon>Glomerellales</taxon>
        <taxon>Glomerellaceae</taxon>
        <taxon>Colletotrichum</taxon>
        <taxon>Colletotrichum destructivum species complex</taxon>
    </lineage>
</organism>
<dbReference type="Proteomes" id="UP000310108">
    <property type="component" value="Unassembled WGS sequence"/>
</dbReference>
<sequence>MLQDGSQNRERDEEDLPASGTEVCRYGVLLPSRQCQSVDIIFENGANVTSQHPFHKHNSKAFIIGTGSGGFPWPTVEDAIREGGMAKHFNLVDPPNRGRLQAGEQHGRLDRHSARQQVVLLEGVEPMGKIPAEMKDRVHSDFSPLLRYSPLD</sequence>
<keyword evidence="3" id="KW-1185">Reference proteome</keyword>
<dbReference type="OrthoDB" id="2121828at2759"/>
<name>A0A4U6XS75_9PEZI</name>
<evidence type="ECO:0000313" key="2">
    <source>
        <dbReference type="EMBL" id="TKW58740.1"/>
    </source>
</evidence>
<evidence type="ECO:0000313" key="3">
    <source>
        <dbReference type="Proteomes" id="UP000310108"/>
    </source>
</evidence>
<dbReference type="SUPFAM" id="SSF49503">
    <property type="entry name" value="Cupredoxins"/>
    <property type="match status" value="1"/>
</dbReference>
<comment type="caution">
    <text evidence="2">The sequence shown here is derived from an EMBL/GenBank/DDBJ whole genome shotgun (WGS) entry which is preliminary data.</text>
</comment>
<evidence type="ECO:0000259" key="1">
    <source>
        <dbReference type="Pfam" id="PF07731"/>
    </source>
</evidence>